<dbReference type="EMBL" id="MN750529">
    <property type="protein sequence ID" value="QNN89386.1"/>
    <property type="molecule type" value="Genomic_DNA"/>
</dbReference>
<organism evidence="2">
    <name type="scientific">Spilarctia obliqua nucleopolyhedrovirus</name>
    <dbReference type="NCBI Taxonomy" id="1638618"/>
    <lineage>
        <taxon>Viruses</taxon>
        <taxon>Viruses incertae sedis</taxon>
        <taxon>Naldaviricetes</taxon>
        <taxon>Lefavirales</taxon>
        <taxon>Baculoviridae</taxon>
        <taxon>Alphabaculovirus</taxon>
    </lineage>
</organism>
<feature type="region of interest" description="Disordered" evidence="1">
    <location>
        <begin position="76"/>
        <end position="103"/>
    </location>
</feature>
<proteinExistence type="predicted"/>
<feature type="compositionally biased region" description="Basic residues" evidence="1">
    <location>
        <begin position="87"/>
        <end position="96"/>
    </location>
</feature>
<evidence type="ECO:0000256" key="1">
    <source>
        <dbReference type="SAM" id="MobiDB-lite"/>
    </source>
</evidence>
<reference evidence="2" key="1">
    <citation type="submission" date="2019-11" db="EMBL/GenBank/DDBJ databases">
        <title>Studies on the baculoviruses infecting the caterpillars, Spilarctia obliqua Walker (Erebidae) and Pieris brassicae Linn. (Pieridae) (Insecta: Lepidoptera).</title>
        <authorList>
            <person name="Paul S."/>
            <person name="Arumugaperumal A."/>
            <person name="Sathiya Balasingh Thangapandi E.J.J."/>
            <person name="Sarjubala Devi H."/>
            <person name="Johnson T."/>
            <person name="Maisnam S."/>
            <person name="Krishnavel S."/>
            <person name="Soman Syamala S."/>
            <person name="Ramamoorthy S."/>
            <person name="Karthikeyan R."/>
            <person name="Subburaman C."/>
            <person name="Jeyaprakash R."/>
            <person name="Azhaguchamy M."/>
            <person name="Ramaiyer V."/>
            <person name="Sivasubramaniam S."/>
        </authorList>
    </citation>
    <scope>NUCLEOTIDE SEQUENCE</scope>
    <source>
        <strain evidence="2">Manipur</strain>
    </source>
</reference>
<evidence type="ECO:0000313" key="2">
    <source>
        <dbReference type="EMBL" id="QNN89386.1"/>
    </source>
</evidence>
<name>A0A7G9U8F5_9ABAC</name>
<sequence length="103" mass="11237">MELQYNGQAYKKRFVREFIALMCANAKHLVAPRRELIGDAVRALVCACTTRACLNVCDTAANATFGQTAIVSGANHTDDTARAGVQHGRRIGRLSRARSTTTR</sequence>
<accession>A0A7G9U8F5</accession>
<protein>
    <submittedName>
        <fullName evidence="2">LEF6</fullName>
    </submittedName>
</protein>